<gene>
    <name evidence="2" type="ORF">BM524_20420</name>
</gene>
<name>A0AAC9JES5_9ALTE</name>
<feature type="chain" id="PRO_5042185893" evidence="1">
    <location>
        <begin position="20"/>
        <end position="235"/>
    </location>
</feature>
<protein>
    <submittedName>
        <fullName evidence="2">Uncharacterized protein</fullName>
    </submittedName>
</protein>
<dbReference type="Gene3D" id="2.60.120.1190">
    <property type="match status" value="1"/>
</dbReference>
<accession>A0AAC9JES5</accession>
<dbReference type="Proteomes" id="UP000182101">
    <property type="component" value="Plasmid pAMCP48-600"/>
</dbReference>
<geneLocation type="plasmid" evidence="3">
    <name>pamcp48-600</name>
</geneLocation>
<evidence type="ECO:0000313" key="3">
    <source>
        <dbReference type="Proteomes" id="UP000182101"/>
    </source>
</evidence>
<feature type="signal peptide" evidence="1">
    <location>
        <begin position="1"/>
        <end position="19"/>
    </location>
</feature>
<proteinExistence type="predicted"/>
<evidence type="ECO:0000313" key="2">
    <source>
        <dbReference type="EMBL" id="APD92274.1"/>
    </source>
</evidence>
<dbReference type="RefSeq" id="WP_071960887.1">
    <property type="nucleotide sequence ID" value="NZ_CP018025.1"/>
</dbReference>
<sequence>MKKIIFTPLLLIASFLTHAELLEVVPESYVFDMPTDDGAADYADQTGEQLIDGRIHNDDEWYSDLGDGYSYDIVGWGEWIKGENITFVNIDFSFEESTYLSSLTYGAFTDLGPAIYSPNVNIYAFENGDWELKTSLEVTHLYRDTTISTRDEYTIDLGFTTDLLRFEAYRISDAPYRDHYWTFIDEVDFYTLDGGSANIADVSVYSAFGGLFLMGMLMKQNRSRLRNGKRLINAL</sequence>
<reference evidence="2 3" key="1">
    <citation type="submission" date="2016-11" db="EMBL/GenBank/DDBJ databases">
        <title>Networking in microbes: conjugative elements and plasmids in the genus Alteromonas.</title>
        <authorList>
            <person name="Lopez-Perez M."/>
            <person name="Ramon-Marco N."/>
            <person name="Rodriguez-Valera F."/>
        </authorList>
    </citation>
    <scope>NUCLEOTIDE SEQUENCE [LARGE SCALE GENOMIC DNA]</scope>
    <source>
        <strain evidence="2 3">CP48</strain>
        <plasmid evidence="3">pamcp48-600</plasmid>
    </source>
</reference>
<dbReference type="EMBL" id="CP018025">
    <property type="protein sequence ID" value="APD92274.1"/>
    <property type="molecule type" value="Genomic_DNA"/>
</dbReference>
<keyword evidence="1" id="KW-0732">Signal</keyword>
<organism evidence="2 3">
    <name type="scientific">Alteromonas mediterranea</name>
    <dbReference type="NCBI Taxonomy" id="314275"/>
    <lineage>
        <taxon>Bacteria</taxon>
        <taxon>Pseudomonadati</taxon>
        <taxon>Pseudomonadota</taxon>
        <taxon>Gammaproteobacteria</taxon>
        <taxon>Alteromonadales</taxon>
        <taxon>Alteromonadaceae</taxon>
        <taxon>Alteromonas/Salinimonas group</taxon>
        <taxon>Alteromonas</taxon>
    </lineage>
</organism>
<dbReference type="AlphaFoldDB" id="A0AAC9JES5"/>
<keyword evidence="2" id="KW-0614">Plasmid</keyword>
<evidence type="ECO:0000256" key="1">
    <source>
        <dbReference type="SAM" id="SignalP"/>
    </source>
</evidence>